<dbReference type="EMBL" id="BAAAFA010000004">
    <property type="protein sequence ID" value="GAA0815188.1"/>
    <property type="molecule type" value="Genomic_DNA"/>
</dbReference>
<organism evidence="2 3">
    <name type="scientific">Colwellia asteriadis</name>
    <dbReference type="NCBI Taxonomy" id="517723"/>
    <lineage>
        <taxon>Bacteria</taxon>
        <taxon>Pseudomonadati</taxon>
        <taxon>Pseudomonadota</taxon>
        <taxon>Gammaproteobacteria</taxon>
        <taxon>Alteromonadales</taxon>
        <taxon>Colwelliaceae</taxon>
        <taxon>Colwellia</taxon>
    </lineage>
</organism>
<sequence>MTLVEVLIAGIILFIAISAISMVARTKILNEQRLARAVEHAYLTEFSHGRIKYYLTHTDIREGNIRIANTQYQWRALAKNASPPMIGLDNGEGMAGASLHLLTLYNVIVSHVGTNKKVYGYTELVWTMP</sequence>
<name>A0ABN1L5I9_9GAMM</name>
<comment type="caution">
    <text evidence="2">The sequence shown here is derived from an EMBL/GenBank/DDBJ whole genome shotgun (WGS) entry which is preliminary data.</text>
</comment>
<feature type="transmembrane region" description="Helical" evidence="1">
    <location>
        <begin position="6"/>
        <end position="24"/>
    </location>
</feature>
<evidence type="ECO:0000313" key="2">
    <source>
        <dbReference type="EMBL" id="GAA0815188.1"/>
    </source>
</evidence>
<keyword evidence="3" id="KW-1185">Reference proteome</keyword>
<evidence type="ECO:0008006" key="4">
    <source>
        <dbReference type="Google" id="ProtNLM"/>
    </source>
</evidence>
<evidence type="ECO:0000256" key="1">
    <source>
        <dbReference type="SAM" id="Phobius"/>
    </source>
</evidence>
<gene>
    <name evidence="2" type="ORF">GCM10009111_13130</name>
</gene>
<keyword evidence="1" id="KW-1133">Transmembrane helix</keyword>
<proteinExistence type="predicted"/>
<keyword evidence="1" id="KW-0472">Membrane</keyword>
<keyword evidence="1" id="KW-0812">Transmembrane</keyword>
<accession>A0ABN1L5I9</accession>
<protein>
    <recommendedName>
        <fullName evidence="4">Type II secretion system protein</fullName>
    </recommendedName>
</protein>
<evidence type="ECO:0000313" key="3">
    <source>
        <dbReference type="Proteomes" id="UP001500021"/>
    </source>
</evidence>
<reference evidence="2 3" key="1">
    <citation type="journal article" date="2019" name="Int. J. Syst. Evol. Microbiol.">
        <title>The Global Catalogue of Microorganisms (GCM) 10K type strain sequencing project: providing services to taxonomists for standard genome sequencing and annotation.</title>
        <authorList>
            <consortium name="The Broad Institute Genomics Platform"/>
            <consortium name="The Broad Institute Genome Sequencing Center for Infectious Disease"/>
            <person name="Wu L."/>
            <person name="Ma J."/>
        </authorList>
    </citation>
    <scope>NUCLEOTIDE SEQUENCE [LARGE SCALE GENOMIC DNA]</scope>
    <source>
        <strain evidence="2 3">JCM 15608</strain>
    </source>
</reference>
<dbReference type="Proteomes" id="UP001500021">
    <property type="component" value="Unassembled WGS sequence"/>
</dbReference>